<reference evidence="3" key="1">
    <citation type="journal article" date="2019" name="Int. J. Syst. Evol. Microbiol.">
        <title>The Global Catalogue of Microorganisms (GCM) 10K type strain sequencing project: providing services to taxonomists for standard genome sequencing and annotation.</title>
        <authorList>
            <consortium name="The Broad Institute Genomics Platform"/>
            <consortium name="The Broad Institute Genome Sequencing Center for Infectious Disease"/>
            <person name="Wu L."/>
            <person name="Ma J."/>
        </authorList>
    </citation>
    <scope>NUCLEOTIDE SEQUENCE [LARGE SCALE GENOMIC DNA]</scope>
    <source>
        <strain evidence="3">CCM 8897</strain>
    </source>
</reference>
<protein>
    <submittedName>
        <fullName evidence="2">Uncharacterized protein</fullName>
    </submittedName>
</protein>
<feature type="transmembrane region" description="Helical" evidence="1">
    <location>
        <begin position="141"/>
        <end position="162"/>
    </location>
</feature>
<dbReference type="RefSeq" id="WP_125599175.1">
    <property type="nucleotide sequence ID" value="NZ_JBHSSM010000029.1"/>
</dbReference>
<evidence type="ECO:0000256" key="1">
    <source>
        <dbReference type="SAM" id="Phobius"/>
    </source>
</evidence>
<feature type="transmembrane region" description="Helical" evidence="1">
    <location>
        <begin position="93"/>
        <end position="111"/>
    </location>
</feature>
<proteinExistence type="predicted"/>
<evidence type="ECO:0000313" key="2">
    <source>
        <dbReference type="EMBL" id="MFC6316302.1"/>
    </source>
</evidence>
<name>A0ABW1UQU5_9LACO</name>
<keyword evidence="1" id="KW-1133">Transmembrane helix</keyword>
<accession>A0ABW1UQU5</accession>
<gene>
    <name evidence="2" type="ORF">ACFQHW_12085</name>
</gene>
<evidence type="ECO:0000313" key="3">
    <source>
        <dbReference type="Proteomes" id="UP001596310"/>
    </source>
</evidence>
<keyword evidence="1" id="KW-0472">Membrane</keyword>
<dbReference type="Proteomes" id="UP001596310">
    <property type="component" value="Unassembled WGS sequence"/>
</dbReference>
<keyword evidence="1" id="KW-0812">Transmembrane</keyword>
<feature type="transmembrane region" description="Helical" evidence="1">
    <location>
        <begin position="117"/>
        <end position="134"/>
    </location>
</feature>
<dbReference type="EMBL" id="JBHSSM010000029">
    <property type="protein sequence ID" value="MFC6316302.1"/>
    <property type="molecule type" value="Genomic_DNA"/>
</dbReference>
<sequence>MRTKPFGWLVSLGIGSLVIVVRNRFALSSQNLILMTFGVLRGNLWVVLLSTLIMVNAWWYLMRCEQDFKDIWVLIQVRNLSAWQLQRAVLKKIAPVLILALFPMILTLFILHQPQVLGYFLVATLVVLGCALMIPFERKHYAIVSGLLLLISRIVVCLLLPAT</sequence>
<keyword evidence="3" id="KW-1185">Reference proteome</keyword>
<organism evidence="2 3">
    <name type="scientific">Lapidilactobacillus achengensis</name>
    <dbReference type="NCBI Taxonomy" id="2486000"/>
    <lineage>
        <taxon>Bacteria</taxon>
        <taxon>Bacillati</taxon>
        <taxon>Bacillota</taxon>
        <taxon>Bacilli</taxon>
        <taxon>Lactobacillales</taxon>
        <taxon>Lactobacillaceae</taxon>
        <taxon>Lapidilactobacillus</taxon>
    </lineage>
</organism>
<feature type="transmembrane region" description="Helical" evidence="1">
    <location>
        <begin position="42"/>
        <end position="61"/>
    </location>
</feature>
<comment type="caution">
    <text evidence="2">The sequence shown here is derived from an EMBL/GenBank/DDBJ whole genome shotgun (WGS) entry which is preliminary data.</text>
</comment>